<dbReference type="GO" id="GO:0000287">
    <property type="term" value="F:magnesium ion binding"/>
    <property type="evidence" value="ECO:0007669"/>
    <property type="project" value="UniProtKB-UniRule"/>
</dbReference>
<feature type="binding site" evidence="18">
    <location>
        <begin position="368"/>
        <end position="369"/>
    </location>
    <ligand>
        <name>acetyl-CoA</name>
        <dbReference type="ChEBI" id="CHEBI:57288"/>
    </ligand>
</feature>
<dbReference type="EMBL" id="FNAP01000018">
    <property type="protein sequence ID" value="SDE95766.1"/>
    <property type="molecule type" value="Genomic_DNA"/>
</dbReference>
<feature type="active site" description="Proton acceptor" evidence="18">
    <location>
        <position position="345"/>
    </location>
</feature>
<feature type="binding site" evidence="18">
    <location>
        <position position="25"/>
    </location>
    <ligand>
        <name>UDP-N-acetyl-alpha-D-glucosamine</name>
        <dbReference type="ChEBI" id="CHEBI:57705"/>
    </ligand>
</feature>
<dbReference type="UniPathway" id="UPA00113">
    <property type="reaction ID" value="UER00532"/>
</dbReference>
<comment type="similarity">
    <text evidence="2 18">In the C-terminal section; belongs to the transferase hexapeptide repeat family.</text>
</comment>
<feature type="binding site" evidence="18">
    <location>
        <position position="104"/>
    </location>
    <ligand>
        <name>Mg(2+)</name>
        <dbReference type="ChEBI" id="CHEBI:18420"/>
    </ligand>
</feature>
<comment type="pathway">
    <text evidence="18">Nucleotide-sugar biosynthesis; UDP-N-acetyl-alpha-D-glucosamine biosynthesis; N-acetyl-alpha-D-glucosamine 1-phosphate from alpha-D-glucosamine 6-phosphate (route II): step 2/2.</text>
</comment>
<keyword evidence="7 18" id="KW-0479">Metal-binding</keyword>
<keyword evidence="8 18" id="KW-0677">Repeat</keyword>
<evidence type="ECO:0000313" key="20">
    <source>
        <dbReference type="EMBL" id="SDE95766.1"/>
    </source>
</evidence>
<sequence length="446" mass="46400">MTQTDSAAIVLAAGEGTRMRSRRPKVSHPLAGRPLLGHVLDTLDAVGVGRRVVVVGPNMPQVEAIAAPHPTVPQTERLGTAHATLQARLALDDPSGTVLILYGDTPLIRPETLRAMVEARDNAAVVVLGFRAVDPTGYGRLVTGADGALEAIVEHKDASEAQRAITLCNSGVMAVDGRLLFPLLDRVGNDNAKGEYYLTDIVALARADGHRCAVVEGDEAEMLGINDRAQLAAAERVVQDRLRAAAMAGGVTMTDPGSVILSMDTRFGQDVTVGPFCVFGPGVTVGDDVEFKGFCHLEGCVIEAGATVGPYARLRPAAVIGEGAHIGNFVEVKKATVEAGAKVNHLTYIGDARVGAKANIGAGTITCNYDGFAKHHTDIGAGAFIGSNSALVAPVKIGDGAIIGAGSAISRDVPADALSLTRAPQDTREGWAAKFRSRMKRLTGKG</sequence>
<feature type="binding site" evidence="18">
    <location>
        <begin position="79"/>
        <end position="80"/>
    </location>
    <ligand>
        <name>UDP-N-acetyl-alpha-D-glucosamine</name>
        <dbReference type="ChEBI" id="CHEBI:57705"/>
    </ligand>
</feature>
<evidence type="ECO:0000259" key="19">
    <source>
        <dbReference type="Pfam" id="PF12804"/>
    </source>
</evidence>
<dbReference type="HAMAP" id="MF_01631">
    <property type="entry name" value="GlmU"/>
    <property type="match status" value="1"/>
</dbReference>
<keyword evidence="21" id="KW-1185">Reference proteome</keyword>
<dbReference type="GO" id="GO:0009245">
    <property type="term" value="P:lipid A biosynthetic process"/>
    <property type="evidence" value="ECO:0007669"/>
    <property type="project" value="UniProtKB-UniRule"/>
</dbReference>
<evidence type="ECO:0000256" key="15">
    <source>
        <dbReference type="ARBA" id="ARBA00048247"/>
    </source>
</evidence>
<dbReference type="GO" id="GO:0019134">
    <property type="term" value="F:glucosamine-1-phosphate N-acetyltransferase activity"/>
    <property type="evidence" value="ECO:0007669"/>
    <property type="project" value="UniProtKB-UniRule"/>
</dbReference>
<proteinExistence type="inferred from homology"/>
<keyword evidence="9 18" id="KW-0460">Magnesium</keyword>
<comment type="cofactor">
    <cofactor evidence="18">
        <name>Mg(2+)</name>
        <dbReference type="ChEBI" id="CHEBI:18420"/>
    </cofactor>
    <text evidence="18">Binds 1 Mg(2+) ion per subunit.</text>
</comment>
<reference evidence="20 21" key="1">
    <citation type="submission" date="2016-10" db="EMBL/GenBank/DDBJ databases">
        <authorList>
            <person name="de Groot N.N."/>
        </authorList>
    </citation>
    <scope>NUCLEOTIDE SEQUENCE [LARGE SCALE GENOMIC DNA]</scope>
    <source>
        <strain evidence="20 21">ATCC 700224</strain>
    </source>
</reference>
<keyword evidence="5 18" id="KW-0808">Transferase</keyword>
<dbReference type="AlphaFoldDB" id="A0A1G7H5T9"/>
<feature type="binding site" evidence="18">
    <location>
        <position position="333"/>
    </location>
    <ligand>
        <name>UDP-N-acetyl-alpha-D-glucosamine</name>
        <dbReference type="ChEBI" id="CHEBI:57705"/>
    </ligand>
</feature>
<dbReference type="Pfam" id="PF12804">
    <property type="entry name" value="NTP_transf_3"/>
    <property type="match status" value="1"/>
</dbReference>
<dbReference type="OrthoDB" id="9775031at2"/>
<dbReference type="GO" id="GO:0008360">
    <property type="term" value="P:regulation of cell shape"/>
    <property type="evidence" value="ECO:0007669"/>
    <property type="project" value="UniProtKB-KW"/>
</dbReference>
<feature type="binding site" evidence="18">
    <location>
        <position position="74"/>
    </location>
    <ligand>
        <name>UDP-N-acetyl-alpha-D-glucosamine</name>
        <dbReference type="ChEBI" id="CHEBI:57705"/>
    </ligand>
</feature>
<evidence type="ECO:0000256" key="7">
    <source>
        <dbReference type="ARBA" id="ARBA00022723"/>
    </source>
</evidence>
<comment type="catalytic activity">
    <reaction evidence="16 18">
        <text>N-acetyl-alpha-D-glucosamine 1-phosphate + UTP + H(+) = UDP-N-acetyl-alpha-D-glucosamine + diphosphate</text>
        <dbReference type="Rhea" id="RHEA:13509"/>
        <dbReference type="ChEBI" id="CHEBI:15378"/>
        <dbReference type="ChEBI" id="CHEBI:33019"/>
        <dbReference type="ChEBI" id="CHEBI:46398"/>
        <dbReference type="ChEBI" id="CHEBI:57705"/>
        <dbReference type="ChEBI" id="CHEBI:57776"/>
        <dbReference type="EC" id="2.7.7.23"/>
    </reaction>
</comment>
<evidence type="ECO:0000256" key="8">
    <source>
        <dbReference type="ARBA" id="ARBA00022737"/>
    </source>
</evidence>
<dbReference type="InterPro" id="IPR050065">
    <property type="entry name" value="GlmU-like"/>
</dbReference>
<dbReference type="Gene3D" id="2.160.10.10">
    <property type="entry name" value="Hexapeptide repeat proteins"/>
    <property type="match status" value="1"/>
</dbReference>
<feature type="binding site" evidence="18">
    <location>
        <position position="169"/>
    </location>
    <ligand>
        <name>UDP-N-acetyl-alpha-D-glucosamine</name>
        <dbReference type="ChEBI" id="CHEBI:57705"/>
    </ligand>
</feature>
<feature type="binding site" evidence="18">
    <location>
        <position position="154"/>
    </location>
    <ligand>
        <name>UDP-N-acetyl-alpha-D-glucosamine</name>
        <dbReference type="ChEBI" id="CHEBI:57705"/>
    </ligand>
</feature>
<dbReference type="GO" id="GO:0009252">
    <property type="term" value="P:peptidoglycan biosynthetic process"/>
    <property type="evidence" value="ECO:0007669"/>
    <property type="project" value="UniProtKB-UniRule"/>
</dbReference>
<feature type="binding site" evidence="18">
    <location>
        <position position="387"/>
    </location>
    <ligand>
        <name>acetyl-CoA</name>
        <dbReference type="ChEBI" id="CHEBI:57288"/>
    </ligand>
</feature>
<feature type="region of interest" description="Pyrophosphorylase" evidence="18">
    <location>
        <begin position="1"/>
        <end position="228"/>
    </location>
</feature>
<evidence type="ECO:0000256" key="10">
    <source>
        <dbReference type="ARBA" id="ARBA00022960"/>
    </source>
</evidence>
<evidence type="ECO:0000256" key="2">
    <source>
        <dbReference type="ARBA" id="ARBA00007707"/>
    </source>
</evidence>
<evidence type="ECO:0000256" key="4">
    <source>
        <dbReference type="ARBA" id="ARBA00022490"/>
    </source>
</evidence>
<keyword evidence="11 18" id="KW-0573">Peptidoglycan synthesis</keyword>
<keyword evidence="6 18" id="KW-0548">Nucleotidyltransferase</keyword>
<evidence type="ECO:0000256" key="9">
    <source>
        <dbReference type="ARBA" id="ARBA00022842"/>
    </source>
</evidence>
<feature type="binding site" evidence="18">
    <location>
        <position position="362"/>
    </location>
    <ligand>
        <name>acetyl-CoA</name>
        <dbReference type="ChEBI" id="CHEBI:57288"/>
    </ligand>
</feature>
<dbReference type="PANTHER" id="PTHR43584">
    <property type="entry name" value="NUCLEOTIDYL TRANSFERASE"/>
    <property type="match status" value="1"/>
</dbReference>
<protein>
    <recommendedName>
        <fullName evidence="18">Bifunctional protein GlmU</fullName>
    </recommendedName>
    <domain>
        <recommendedName>
            <fullName evidence="18">UDP-N-acetylglucosamine pyrophosphorylase</fullName>
            <ecNumber evidence="18">2.7.7.23</ecNumber>
        </recommendedName>
        <alternativeName>
            <fullName evidence="18">N-acetylglucosamine-1-phosphate uridyltransferase</fullName>
        </alternativeName>
    </domain>
    <domain>
        <recommendedName>
            <fullName evidence="18">Glucosamine-1-phosphate N-acetyltransferase</fullName>
            <ecNumber evidence="18">2.3.1.157</ecNumber>
        </recommendedName>
    </domain>
</protein>
<dbReference type="GO" id="GO:0005737">
    <property type="term" value="C:cytoplasm"/>
    <property type="evidence" value="ECO:0007669"/>
    <property type="project" value="UniProtKB-SubCell"/>
</dbReference>
<feature type="binding site" evidence="18">
    <location>
        <begin position="11"/>
        <end position="14"/>
    </location>
    <ligand>
        <name>UDP-N-acetyl-alpha-D-glucosamine</name>
        <dbReference type="ChEBI" id="CHEBI:57705"/>
    </ligand>
</feature>
<evidence type="ECO:0000256" key="11">
    <source>
        <dbReference type="ARBA" id="ARBA00022984"/>
    </source>
</evidence>
<dbReference type="Gene3D" id="3.90.550.10">
    <property type="entry name" value="Spore Coat Polysaccharide Biosynthesis Protein SpsA, Chain A"/>
    <property type="match status" value="1"/>
</dbReference>
<dbReference type="PANTHER" id="PTHR43584:SF3">
    <property type="entry name" value="BIFUNCTIONAL PROTEIN GLMU"/>
    <property type="match status" value="1"/>
</dbReference>
<dbReference type="GO" id="GO:0003977">
    <property type="term" value="F:UDP-N-acetylglucosamine diphosphorylase activity"/>
    <property type="evidence" value="ECO:0007669"/>
    <property type="project" value="UniProtKB-UniRule"/>
</dbReference>
<evidence type="ECO:0000256" key="18">
    <source>
        <dbReference type="HAMAP-Rule" id="MF_01631"/>
    </source>
</evidence>
<evidence type="ECO:0000256" key="3">
    <source>
        <dbReference type="ARBA" id="ARBA00007947"/>
    </source>
</evidence>
<dbReference type="PROSITE" id="PS00101">
    <property type="entry name" value="HEXAPEP_TRANSFERASES"/>
    <property type="match status" value="1"/>
</dbReference>
<dbReference type="CDD" id="cd03353">
    <property type="entry name" value="LbH_GlmU_C"/>
    <property type="match status" value="1"/>
</dbReference>
<feature type="region of interest" description="Linker" evidence="18">
    <location>
        <begin position="229"/>
        <end position="249"/>
    </location>
</feature>
<dbReference type="STRING" id="69960.SAMN05421720_11814"/>
<dbReference type="InterPro" id="IPR011004">
    <property type="entry name" value="Trimer_LpxA-like_sf"/>
</dbReference>
<dbReference type="RefSeq" id="WP_092787914.1">
    <property type="nucleotide sequence ID" value="NZ_FNAP01000018.1"/>
</dbReference>
<feature type="region of interest" description="N-acetyltransferase" evidence="18">
    <location>
        <begin position="250"/>
        <end position="446"/>
    </location>
</feature>
<dbReference type="EC" id="2.3.1.157" evidence="18"/>
<comment type="similarity">
    <text evidence="3 18">In the N-terminal section; belongs to the N-acetylglucosamine-1-phosphate uridyltransferase family.</text>
</comment>
<dbReference type="GO" id="GO:0000902">
    <property type="term" value="P:cell morphogenesis"/>
    <property type="evidence" value="ECO:0007669"/>
    <property type="project" value="UniProtKB-UniRule"/>
</dbReference>
<evidence type="ECO:0000256" key="17">
    <source>
        <dbReference type="ARBA" id="ARBA00049628"/>
    </source>
</evidence>
<name>A0A1G7H5T9_9PROT</name>
<evidence type="ECO:0000256" key="5">
    <source>
        <dbReference type="ARBA" id="ARBA00022679"/>
    </source>
</evidence>
<feature type="binding site" evidence="18">
    <location>
        <begin position="102"/>
        <end position="104"/>
    </location>
    <ligand>
        <name>UDP-N-acetyl-alpha-D-glucosamine</name>
        <dbReference type="ChEBI" id="CHEBI:57705"/>
    </ligand>
</feature>
<feature type="binding site" evidence="18">
    <location>
        <position position="359"/>
    </location>
    <ligand>
        <name>UDP-N-acetyl-alpha-D-glucosamine</name>
        <dbReference type="ChEBI" id="CHEBI:57705"/>
    </ligand>
</feature>
<dbReference type="NCBIfam" id="NF010933">
    <property type="entry name" value="PRK14353.1"/>
    <property type="match status" value="1"/>
</dbReference>
<feature type="binding site" evidence="18">
    <location>
        <position position="422"/>
    </location>
    <ligand>
        <name>acetyl-CoA</name>
        <dbReference type="ChEBI" id="CHEBI:57288"/>
    </ligand>
</feature>
<keyword evidence="10 18" id="KW-0133">Cell shape</keyword>
<comment type="pathway">
    <text evidence="18">Bacterial outer membrane biogenesis; LPS lipid A biosynthesis.</text>
</comment>
<dbReference type="CDD" id="cd02540">
    <property type="entry name" value="GT2_GlmU_N_bac"/>
    <property type="match status" value="1"/>
</dbReference>
<evidence type="ECO:0000256" key="12">
    <source>
        <dbReference type="ARBA" id="ARBA00023268"/>
    </source>
</evidence>
<dbReference type="NCBIfam" id="TIGR01173">
    <property type="entry name" value="glmU"/>
    <property type="match status" value="1"/>
</dbReference>
<keyword evidence="4 18" id="KW-0963">Cytoplasm</keyword>
<comment type="function">
    <text evidence="17 18">Catalyzes the last two sequential reactions in the de novo biosynthetic pathway for UDP-N-acetylglucosamine (UDP-GlcNAc). The C-terminal domain catalyzes the transfer of acetyl group from acetyl coenzyme A to glucosamine-1-phosphate (GlcN-1-P) to produce N-acetylglucosamine-1-phosphate (GlcNAc-1-P), which is converted into UDP-GlcNAc by the transfer of uridine 5-monophosphate (from uridine 5-triphosphate), a reaction catalyzed by the N-terminal domain.</text>
</comment>
<comment type="catalytic activity">
    <reaction evidence="15 18">
        <text>alpha-D-glucosamine 1-phosphate + acetyl-CoA = N-acetyl-alpha-D-glucosamine 1-phosphate + CoA + H(+)</text>
        <dbReference type="Rhea" id="RHEA:13725"/>
        <dbReference type="ChEBI" id="CHEBI:15378"/>
        <dbReference type="ChEBI" id="CHEBI:57287"/>
        <dbReference type="ChEBI" id="CHEBI:57288"/>
        <dbReference type="ChEBI" id="CHEBI:57776"/>
        <dbReference type="ChEBI" id="CHEBI:58516"/>
        <dbReference type="EC" id="2.3.1.157"/>
    </reaction>
</comment>
<dbReference type="EC" id="2.7.7.23" evidence="18"/>
<dbReference type="InterPro" id="IPR038009">
    <property type="entry name" value="GlmU_C_LbH"/>
</dbReference>
<comment type="subcellular location">
    <subcellularLocation>
        <location evidence="1 18">Cytoplasm</location>
    </subcellularLocation>
</comment>
<keyword evidence="12 18" id="KW-0511">Multifunctional enzyme</keyword>
<evidence type="ECO:0000256" key="1">
    <source>
        <dbReference type="ARBA" id="ARBA00004496"/>
    </source>
</evidence>
<dbReference type="GO" id="GO:0016020">
    <property type="term" value="C:membrane"/>
    <property type="evidence" value="ECO:0007669"/>
    <property type="project" value="GOC"/>
</dbReference>
<dbReference type="GO" id="GO:0071555">
    <property type="term" value="P:cell wall organization"/>
    <property type="evidence" value="ECO:0007669"/>
    <property type="project" value="UniProtKB-KW"/>
</dbReference>
<comment type="subunit">
    <text evidence="18">Homotrimer.</text>
</comment>
<feature type="domain" description="MobA-like NTP transferase" evidence="19">
    <location>
        <begin position="8"/>
        <end position="138"/>
    </location>
</feature>
<dbReference type="InterPro" id="IPR018357">
    <property type="entry name" value="Hexapep_transf_CS"/>
</dbReference>
<evidence type="ECO:0000256" key="16">
    <source>
        <dbReference type="ARBA" id="ARBA00048493"/>
    </source>
</evidence>
<keyword evidence="13 18" id="KW-0012">Acyltransferase</keyword>
<feature type="binding site" evidence="18">
    <location>
        <position position="139"/>
    </location>
    <ligand>
        <name>UDP-N-acetyl-alpha-D-glucosamine</name>
        <dbReference type="ChEBI" id="CHEBI:57705"/>
    </ligand>
</feature>
<evidence type="ECO:0000256" key="14">
    <source>
        <dbReference type="ARBA" id="ARBA00023316"/>
    </source>
</evidence>
<organism evidence="20 21">
    <name type="scientific">Rhodospira trueperi</name>
    <dbReference type="NCBI Taxonomy" id="69960"/>
    <lineage>
        <taxon>Bacteria</taxon>
        <taxon>Pseudomonadati</taxon>
        <taxon>Pseudomonadota</taxon>
        <taxon>Alphaproteobacteria</taxon>
        <taxon>Rhodospirillales</taxon>
        <taxon>Rhodospirillaceae</taxon>
        <taxon>Rhodospira</taxon>
    </lineage>
</organism>
<gene>
    <name evidence="18" type="primary">glmU</name>
    <name evidence="20" type="ORF">SAMN05421720_11814</name>
</gene>
<comment type="pathway">
    <text evidence="18">Nucleotide-sugar biosynthesis; UDP-N-acetyl-alpha-D-glucosamine biosynthesis; UDP-N-acetyl-alpha-D-glucosamine from N-acetyl-alpha-D-glucosamine 1-phosphate: step 1/1.</text>
</comment>
<evidence type="ECO:0000313" key="21">
    <source>
        <dbReference type="Proteomes" id="UP000199412"/>
    </source>
</evidence>
<dbReference type="SUPFAM" id="SSF53448">
    <property type="entry name" value="Nucleotide-diphospho-sugar transferases"/>
    <property type="match status" value="1"/>
</dbReference>
<feature type="binding site" evidence="18">
    <location>
        <position position="405"/>
    </location>
    <ligand>
        <name>acetyl-CoA</name>
        <dbReference type="ChEBI" id="CHEBI:57288"/>
    </ligand>
</feature>
<dbReference type="Pfam" id="PF00132">
    <property type="entry name" value="Hexapep"/>
    <property type="match status" value="2"/>
</dbReference>
<feature type="binding site" evidence="18">
    <location>
        <position position="226"/>
    </location>
    <ligand>
        <name>UDP-N-acetyl-alpha-D-glucosamine</name>
        <dbReference type="ChEBI" id="CHEBI:57705"/>
    </ligand>
</feature>
<dbReference type="InterPro" id="IPR029044">
    <property type="entry name" value="Nucleotide-diphossugar_trans"/>
</dbReference>
<dbReference type="UniPathway" id="UPA00973"/>
<evidence type="ECO:0000256" key="13">
    <source>
        <dbReference type="ARBA" id="ARBA00023315"/>
    </source>
</evidence>
<dbReference type="Proteomes" id="UP000199412">
    <property type="component" value="Unassembled WGS sequence"/>
</dbReference>
<feature type="binding site" evidence="18">
    <location>
        <position position="226"/>
    </location>
    <ligand>
        <name>Mg(2+)</name>
        <dbReference type="ChEBI" id="CHEBI:18420"/>
    </ligand>
</feature>
<dbReference type="SUPFAM" id="SSF51161">
    <property type="entry name" value="Trimeric LpxA-like enzymes"/>
    <property type="match status" value="1"/>
</dbReference>
<feature type="binding site" evidence="18">
    <location>
        <position position="315"/>
    </location>
    <ligand>
        <name>UDP-N-acetyl-alpha-D-glucosamine</name>
        <dbReference type="ChEBI" id="CHEBI:57705"/>
    </ligand>
</feature>
<dbReference type="InterPro" id="IPR005882">
    <property type="entry name" value="Bifunctional_GlmU"/>
</dbReference>
<keyword evidence="14 18" id="KW-0961">Cell wall biogenesis/degradation</keyword>
<dbReference type="GO" id="GO:0006048">
    <property type="term" value="P:UDP-N-acetylglucosamine biosynthetic process"/>
    <property type="evidence" value="ECO:0007669"/>
    <property type="project" value="UniProtKB-UniPathway"/>
</dbReference>
<feature type="binding site" evidence="18">
    <location>
        <position position="348"/>
    </location>
    <ligand>
        <name>UDP-N-acetyl-alpha-D-glucosamine</name>
        <dbReference type="ChEBI" id="CHEBI:57705"/>
    </ligand>
</feature>
<accession>A0A1G7H5T9</accession>
<dbReference type="InterPro" id="IPR001451">
    <property type="entry name" value="Hexapep"/>
</dbReference>
<dbReference type="InterPro" id="IPR025877">
    <property type="entry name" value="MobA-like_NTP_Trfase"/>
</dbReference>
<evidence type="ECO:0000256" key="6">
    <source>
        <dbReference type="ARBA" id="ARBA00022695"/>
    </source>
</evidence>